<reference evidence="2 3" key="1">
    <citation type="submission" date="2013-09" db="EMBL/GenBank/DDBJ databases">
        <title>Whole genome shotgun sequence of Vibrio proteolyticus NBRC 13287.</title>
        <authorList>
            <person name="Isaki S."/>
            <person name="Hosoyama A."/>
            <person name="Numata M."/>
            <person name="Hashimoto M."/>
            <person name="Hosoyama Y."/>
            <person name="Tsuchikane K."/>
            <person name="Noguchi M."/>
            <person name="Hirakata S."/>
            <person name="Ichikawa N."/>
            <person name="Ohji S."/>
            <person name="Yamazoe A."/>
            <person name="Fujita N."/>
        </authorList>
    </citation>
    <scope>NUCLEOTIDE SEQUENCE [LARGE SCALE GENOMIC DNA]</scope>
    <source>
        <strain evidence="2 3">NBRC 13287</strain>
    </source>
</reference>
<name>U2ZK49_VIBPR</name>
<sequence>MTPPLLFRGARLAWLSIALAVSACSTTPTAYIAAYSKDATQVTSRVQTLIDDYNRSARNEELATLTTSPHSVTKDALAGAARSGLPDINAVALFQANQALHQYAQSLFHLSMTASDQAVALASVELIESLNTLNKSYEKLQSETLLTQDQSATGGRVIGQLSATYLQNKRADAIKAVVMDADPLVQELTERLAADILRQDFIRRLEIARDTELSLYLTAVNNTSRSDLLRRHEAVEQSYDKYSAMMASLASVEATASALREMARAHHVIATEVAADRFTSDALKKSVSELHATHKMFASLEEMMQTCPNQIVVGARSARCPE</sequence>
<dbReference type="Proteomes" id="UP000016570">
    <property type="component" value="Unassembled WGS sequence"/>
</dbReference>
<protein>
    <recommendedName>
        <fullName evidence="4">DUF3829 domain-containing protein</fullName>
    </recommendedName>
</protein>
<proteinExistence type="predicted"/>
<dbReference type="eggNOG" id="ENOG5032XG2">
    <property type="taxonomic scope" value="Bacteria"/>
</dbReference>
<evidence type="ECO:0008006" key="4">
    <source>
        <dbReference type="Google" id="ProtNLM"/>
    </source>
</evidence>
<feature type="chain" id="PRO_5004637179" description="DUF3829 domain-containing protein" evidence="1">
    <location>
        <begin position="31"/>
        <end position="322"/>
    </location>
</feature>
<feature type="signal peptide" evidence="1">
    <location>
        <begin position="1"/>
        <end position="30"/>
    </location>
</feature>
<keyword evidence="3" id="KW-1185">Reference proteome</keyword>
<dbReference type="STRING" id="1219065.VPR01S_11_01350"/>
<dbReference type="EMBL" id="BATJ01000011">
    <property type="protein sequence ID" value="GAD68141.1"/>
    <property type="molecule type" value="Genomic_DNA"/>
</dbReference>
<keyword evidence="1" id="KW-0732">Signal</keyword>
<organism evidence="2 3">
    <name type="scientific">Vibrio proteolyticus NBRC 13287</name>
    <dbReference type="NCBI Taxonomy" id="1219065"/>
    <lineage>
        <taxon>Bacteria</taxon>
        <taxon>Pseudomonadati</taxon>
        <taxon>Pseudomonadota</taxon>
        <taxon>Gammaproteobacteria</taxon>
        <taxon>Vibrionales</taxon>
        <taxon>Vibrionaceae</taxon>
        <taxon>Vibrio</taxon>
    </lineage>
</organism>
<evidence type="ECO:0000313" key="2">
    <source>
        <dbReference type="EMBL" id="GAD68141.1"/>
    </source>
</evidence>
<comment type="caution">
    <text evidence="2">The sequence shown here is derived from an EMBL/GenBank/DDBJ whole genome shotgun (WGS) entry which is preliminary data.</text>
</comment>
<evidence type="ECO:0000313" key="3">
    <source>
        <dbReference type="Proteomes" id="UP000016570"/>
    </source>
</evidence>
<evidence type="ECO:0000256" key="1">
    <source>
        <dbReference type="SAM" id="SignalP"/>
    </source>
</evidence>
<accession>U2ZK49</accession>
<dbReference type="RefSeq" id="WP_021706112.1">
    <property type="nucleotide sequence ID" value="NZ_BATJ01000011.1"/>
</dbReference>
<gene>
    <name evidence="2" type="ORF">VPR01S_11_01350</name>
</gene>
<dbReference type="AlphaFoldDB" id="U2ZK49"/>